<keyword evidence="1" id="KW-0521">NADP</keyword>
<gene>
    <name evidence="4" type="ORF">BSZ05_25015</name>
</gene>
<dbReference type="EMBL" id="CP018309">
    <property type="protein sequence ID" value="ASI93021.1"/>
    <property type="molecule type" value="Genomic_DNA"/>
</dbReference>
<dbReference type="PANTHER" id="PTHR48106">
    <property type="entry name" value="QUINONE OXIDOREDUCTASE PIG3-RELATED"/>
    <property type="match status" value="1"/>
</dbReference>
<dbReference type="KEGG" id="vsh:BSZ05_25015"/>
<dbReference type="Gene3D" id="3.40.50.720">
    <property type="entry name" value="NAD(P)-binding Rossmann-like Domain"/>
    <property type="match status" value="1"/>
</dbReference>
<evidence type="ECO:0000259" key="3">
    <source>
        <dbReference type="SMART" id="SM00829"/>
    </source>
</evidence>
<proteinExistence type="predicted"/>
<dbReference type="GO" id="GO:0070402">
    <property type="term" value="F:NADPH binding"/>
    <property type="evidence" value="ECO:0007669"/>
    <property type="project" value="TreeGrafter"/>
</dbReference>
<dbReference type="Pfam" id="PF00107">
    <property type="entry name" value="ADH_zinc_N"/>
    <property type="match status" value="1"/>
</dbReference>
<dbReference type="PANTHER" id="PTHR48106:SF18">
    <property type="entry name" value="QUINONE OXIDOREDUCTASE PIG3"/>
    <property type="match status" value="1"/>
</dbReference>
<feature type="domain" description="Enoyl reductase (ER)" evidence="3">
    <location>
        <begin position="32"/>
        <end position="376"/>
    </location>
</feature>
<dbReference type="InterPro" id="IPR020843">
    <property type="entry name" value="ER"/>
</dbReference>
<dbReference type="GO" id="GO:0016651">
    <property type="term" value="F:oxidoreductase activity, acting on NAD(P)H"/>
    <property type="evidence" value="ECO:0007669"/>
    <property type="project" value="TreeGrafter"/>
</dbReference>
<dbReference type="SUPFAM" id="SSF50129">
    <property type="entry name" value="GroES-like"/>
    <property type="match status" value="1"/>
</dbReference>
<dbReference type="Pfam" id="PF08240">
    <property type="entry name" value="ADH_N"/>
    <property type="match status" value="1"/>
</dbReference>
<accession>A0AAN1FLT3</accession>
<protein>
    <submittedName>
        <fullName evidence="4">Alcohol dehydrogenase</fullName>
    </submittedName>
</protein>
<evidence type="ECO:0000313" key="4">
    <source>
        <dbReference type="EMBL" id="ASI93021.1"/>
    </source>
</evidence>
<dbReference type="SUPFAM" id="SSF51735">
    <property type="entry name" value="NAD(P)-binding Rossmann-fold domains"/>
    <property type="match status" value="1"/>
</dbReference>
<dbReference type="InterPro" id="IPR013149">
    <property type="entry name" value="ADH-like_C"/>
</dbReference>
<evidence type="ECO:0000256" key="1">
    <source>
        <dbReference type="ARBA" id="ARBA00022857"/>
    </source>
</evidence>
<sequence>MKVNLHINKDKNRFEVKEGDKTMKAVVTMGNGGYEMLEYKDVPMPVISEGELLIKVLAAGVNNTEINTRLGWYSQKVTQGTNNLSDDEHEIGDAAEEKDGGWNAETPFPFIQGTDCAGLVVEAKDEADQHLVGKRVLIRACIRHEGFDSKENIWMASDFDGAFAQYVKITATEVFPVECDWSDAELGTIPCAYGTSENMVQRSGVKAGDRVYVAGASGGVGSAVVQLAKRRGAYVIGAAEGEDKIERVRSYGADEVIDFGRHALEVLGEMSVDIIIDNVAGENFANNLKMLKRGGRYASSGAIAGPLVELDFRTMYLRDLTLIGCTGWDEPVFPSLIEAIEKGEIKPALSKTFPLSQIVEAQEELQSRKHVGKLVLIPDHED</sequence>
<evidence type="ECO:0000256" key="2">
    <source>
        <dbReference type="ARBA" id="ARBA00023002"/>
    </source>
</evidence>
<dbReference type="Gene3D" id="3.90.180.10">
    <property type="entry name" value="Medium-chain alcohol dehydrogenases, catalytic domain"/>
    <property type="match status" value="1"/>
</dbReference>
<name>A0AAN1FLT3_9VIBR</name>
<dbReference type="AlphaFoldDB" id="A0AAN1FLT3"/>
<dbReference type="InterPro" id="IPR011032">
    <property type="entry name" value="GroES-like_sf"/>
</dbReference>
<keyword evidence="2" id="KW-0560">Oxidoreductase</keyword>
<dbReference type="SMART" id="SM00829">
    <property type="entry name" value="PKS_ER"/>
    <property type="match status" value="1"/>
</dbReference>
<evidence type="ECO:0000313" key="5">
    <source>
        <dbReference type="Proteomes" id="UP000197092"/>
    </source>
</evidence>
<organism evidence="4 5">
    <name type="scientific">Vibrio mediterranei</name>
    <dbReference type="NCBI Taxonomy" id="689"/>
    <lineage>
        <taxon>Bacteria</taxon>
        <taxon>Pseudomonadati</taxon>
        <taxon>Pseudomonadota</taxon>
        <taxon>Gammaproteobacteria</taxon>
        <taxon>Vibrionales</taxon>
        <taxon>Vibrionaceae</taxon>
        <taxon>Vibrio</taxon>
    </lineage>
</organism>
<dbReference type="InterPro" id="IPR013154">
    <property type="entry name" value="ADH-like_N"/>
</dbReference>
<dbReference type="InterPro" id="IPR036291">
    <property type="entry name" value="NAD(P)-bd_dom_sf"/>
</dbReference>
<dbReference type="Proteomes" id="UP000197092">
    <property type="component" value="Chromosome 2"/>
</dbReference>
<dbReference type="RefSeq" id="WP_197697728.1">
    <property type="nucleotide sequence ID" value="NZ_CP018309.1"/>
</dbReference>
<reference evidence="5" key="1">
    <citation type="submission" date="2016-12" db="EMBL/GenBank/DDBJ databases">
        <title>Comparative genomic analysis reveals the diversity, evolution, and environmental adaptation strategies of the genus Vibrio.</title>
        <authorList>
            <person name="Lin H."/>
            <person name="Wang X."/>
            <person name="Zhang X.-H."/>
        </authorList>
    </citation>
    <scope>NUCLEOTIDE SEQUENCE [LARGE SCALE GENOMIC DNA]</scope>
    <source>
        <strain evidence="5">QT6D1</strain>
    </source>
</reference>